<feature type="compositionally biased region" description="Polar residues" evidence="1">
    <location>
        <begin position="1150"/>
        <end position="1165"/>
    </location>
</feature>
<comment type="caution">
    <text evidence="3">The sequence shown here is derived from an EMBL/GenBank/DDBJ whole genome shotgun (WGS) entry which is preliminary data.</text>
</comment>
<dbReference type="InterPro" id="IPR041577">
    <property type="entry name" value="RT_RNaseH_2"/>
</dbReference>
<dbReference type="InterPro" id="IPR001584">
    <property type="entry name" value="Integrase_cat-core"/>
</dbReference>
<sequence length="1467" mass="164434">MDPNSSNSTGSGLPVQIPNDDVTDEHLPTDPPLGTQVDAVYNADAENLSQNLNSSRTDQITPPPQTRGGEQNVTIQPPNGDNPPNPSNKVPPRPASELSELRAMIMNLINISKNKEIAHRNLAAMVGQQRRGYTRMAHEVERDTAGKEIPPPLPCETGIPAQIPTDLTGTVSPTYPTPRTRLDFASIDVSPPINRQVAFLQAPANTLVENPATGNETSTTTAFPRPPLPPLLPMGVPGNSTQQRTSITNPPFIPWIPGSNLLNGLTDPRAPVDPRNVVDIETFRNYAAQTNTNAPRNEENEAGHCRFFAENLVGHALELFANLEGNSIDTFDQLAADFLKQYSVLIEHWTFGEELTVRQPVSLDDALHKALHFAKAEEELAGSNPKAETSPPDEQEEEQTPKQKKWDRPPEGGDSPPPARRERKERSGKLDLGGRTGRSVTTPSPAPQKKNTSLMMGPDHQIKFWESETIDLDKPHDDALVIRIDVGNYELSSIMIDTRSSVDVFFYKAFKKMGHLDSELQGRKTPLTGFAGDTTFSLRTIQLPTVARGVRQLTNFLVVDKKAPFNAILERPWLHVMKAVRSTYHQCIKFPSDKGIAVVYGSQRSSQKCYMGSYEHIKKADPVVLKIEDILAEMKPVRSSDPSQCEPKKSLITQVCIDESDPKLCVGIGQDLDSAIREDLITFLKENKDSFAWSSANLRGISLEVTSHELNVDPTYRPIKQKRRKLGPERAKGVHDEVDLLLKIRSIREEKYPDWLANPVVVKKKNGKYRVCIDFMDLNKACPKDSFPHIDRLVEATAGHELLSFMDAFSKFISRSTDKRVPFYQLLRQEKKFDWNEDCEQAFKQLKAYLFEPPILTKPEEGEPLYLYTAVSRTAISGVLVRKDHEGQKPIYYVSKTLIDAETRYLAMEKLALAVVMSAQKLRPYFQSHPIVVKTSQQIRTILHSPTQSGRLAKWAIELSEYDIEYRTRTSLKAQVLVDFVMELPLADLDGTNSNKKWLLHVDGSSNRQGSREGNTTHLPHKGSHGTILKEWGSTIYTPTATPTSQFHGEYEAKDERMEAYLELVKTLTQHFESFKLTRIPRGENTSADVLAALALSSKELSRTTSAARALVAAAEASAAEDEPELETPEQPAPYEEPELETPVQPYNDWRNQSSITSNEGSHLPTSGRPENSKPRVQADCITHSLRCDKCQRHAPTLHQPPEEMSSISSPYPFMKWSMDVVGPMEASSGKKRLKNLLVLTDYNTKWIEAKAFQQVTEKQVEDFLWENIVGRHGIPYEIVTDNGTNLTSGKIKAFYEKWKIRLTTSTPRYPQGNGQAEAANEAILSNIKKILYFKKSMWSDVLHEVLWAYRTTPCKSTPETSFSLAYGLEAVIRVETIVPSVRRTASLANLDLNTQMLQDNMDFIDERRDQAMIRAVPPANTATILTPPFETVFFNKENGHHIVHQRRLAAYLTVQPSIDTKQVPSR</sequence>
<dbReference type="Pfam" id="PF00665">
    <property type="entry name" value="rve"/>
    <property type="match status" value="1"/>
</dbReference>
<name>A0A8T1XKQ6_ARASU</name>
<evidence type="ECO:0000259" key="2">
    <source>
        <dbReference type="PROSITE" id="PS50994"/>
    </source>
</evidence>
<dbReference type="CDD" id="cd09274">
    <property type="entry name" value="RNase_HI_RT_Ty3"/>
    <property type="match status" value="1"/>
</dbReference>
<keyword evidence="4" id="KW-1185">Reference proteome</keyword>
<dbReference type="Pfam" id="PF17919">
    <property type="entry name" value="RT_RNaseH_2"/>
    <property type="match status" value="1"/>
</dbReference>
<feature type="region of interest" description="Disordered" evidence="1">
    <location>
        <begin position="1004"/>
        <end position="1025"/>
    </location>
</feature>
<gene>
    <name evidence="3" type="ORF">ISN44_Un54g000030</name>
</gene>
<feature type="region of interest" description="Disordered" evidence="1">
    <location>
        <begin position="377"/>
        <end position="455"/>
    </location>
</feature>
<feature type="compositionally biased region" description="Pro residues" evidence="1">
    <location>
        <begin position="80"/>
        <end position="94"/>
    </location>
</feature>
<feature type="domain" description="Integrase catalytic" evidence="2">
    <location>
        <begin position="1209"/>
        <end position="1367"/>
    </location>
</feature>
<feature type="compositionally biased region" description="Acidic residues" evidence="1">
    <location>
        <begin position="1119"/>
        <end position="1128"/>
    </location>
</feature>
<feature type="compositionally biased region" description="Basic and acidic residues" evidence="1">
    <location>
        <begin position="399"/>
        <end position="411"/>
    </location>
</feature>
<evidence type="ECO:0000256" key="1">
    <source>
        <dbReference type="SAM" id="MobiDB-lite"/>
    </source>
</evidence>
<evidence type="ECO:0000313" key="4">
    <source>
        <dbReference type="Proteomes" id="UP000694251"/>
    </source>
</evidence>
<feature type="compositionally biased region" description="Polar residues" evidence="1">
    <location>
        <begin position="438"/>
        <end position="454"/>
    </location>
</feature>
<organism evidence="3 4">
    <name type="scientific">Arabidopsis suecica</name>
    <name type="common">Swedish thale-cress</name>
    <name type="synonym">Cardaminopsis suecica</name>
    <dbReference type="NCBI Taxonomy" id="45249"/>
    <lineage>
        <taxon>Eukaryota</taxon>
        <taxon>Viridiplantae</taxon>
        <taxon>Streptophyta</taxon>
        <taxon>Embryophyta</taxon>
        <taxon>Tracheophyta</taxon>
        <taxon>Spermatophyta</taxon>
        <taxon>Magnoliopsida</taxon>
        <taxon>eudicotyledons</taxon>
        <taxon>Gunneridae</taxon>
        <taxon>Pentapetalae</taxon>
        <taxon>rosids</taxon>
        <taxon>malvids</taxon>
        <taxon>Brassicales</taxon>
        <taxon>Brassicaceae</taxon>
        <taxon>Camelineae</taxon>
        <taxon>Arabidopsis</taxon>
    </lineage>
</organism>
<feature type="compositionally biased region" description="Polar residues" evidence="1">
    <location>
        <begin position="1"/>
        <end position="11"/>
    </location>
</feature>
<dbReference type="EMBL" id="JAEFBJ010000054">
    <property type="protein sequence ID" value="KAG7531205.1"/>
    <property type="molecule type" value="Genomic_DNA"/>
</dbReference>
<dbReference type="GO" id="GO:0015074">
    <property type="term" value="P:DNA integration"/>
    <property type="evidence" value="ECO:0007669"/>
    <property type="project" value="InterPro"/>
</dbReference>
<dbReference type="PROSITE" id="PS50994">
    <property type="entry name" value="INTEGRASE"/>
    <property type="match status" value="1"/>
</dbReference>
<reference evidence="3 4" key="1">
    <citation type="submission" date="2020-12" db="EMBL/GenBank/DDBJ databases">
        <title>Concerted genomic and epigenomic changes stabilize Arabidopsis allopolyploids.</title>
        <authorList>
            <person name="Chen Z."/>
        </authorList>
    </citation>
    <scope>NUCLEOTIDE SEQUENCE [LARGE SCALE GENOMIC DNA]</scope>
    <source>
        <strain evidence="3">As9502</strain>
        <tissue evidence="3">Leaf</tissue>
    </source>
</reference>
<dbReference type="CDD" id="cd00303">
    <property type="entry name" value="retropepsin_like"/>
    <property type="match status" value="1"/>
</dbReference>
<accession>A0A8T1XKQ6</accession>
<protein>
    <submittedName>
        <fullName evidence="3">Integrase catalytic core</fullName>
    </submittedName>
</protein>
<feature type="region of interest" description="Disordered" evidence="1">
    <location>
        <begin position="1114"/>
        <end position="1176"/>
    </location>
</feature>
<feature type="compositionally biased region" description="Basic and acidic residues" evidence="1">
    <location>
        <begin position="419"/>
        <end position="429"/>
    </location>
</feature>
<proteinExistence type="predicted"/>
<feature type="compositionally biased region" description="Polar residues" evidence="1">
    <location>
        <begin position="1004"/>
        <end position="1018"/>
    </location>
</feature>
<dbReference type="OrthoDB" id="5596291at2759"/>
<evidence type="ECO:0000313" key="3">
    <source>
        <dbReference type="EMBL" id="KAG7531205.1"/>
    </source>
</evidence>
<feature type="region of interest" description="Disordered" evidence="1">
    <location>
        <begin position="1"/>
        <end position="95"/>
    </location>
</feature>
<dbReference type="PANTHER" id="PTHR48475">
    <property type="entry name" value="RIBONUCLEASE H"/>
    <property type="match status" value="1"/>
</dbReference>
<dbReference type="Proteomes" id="UP000694251">
    <property type="component" value="Unassembled WGS sequence"/>
</dbReference>
<dbReference type="PANTHER" id="PTHR48475:SF2">
    <property type="entry name" value="RIBONUCLEASE H"/>
    <property type="match status" value="1"/>
</dbReference>
<feature type="compositionally biased region" description="Polar residues" evidence="1">
    <location>
        <begin position="47"/>
        <end position="60"/>
    </location>
</feature>